<dbReference type="OMA" id="YQCIPEA"/>
<evidence type="ECO:0000256" key="6">
    <source>
        <dbReference type="ARBA" id="ARBA00023136"/>
    </source>
</evidence>
<feature type="transmembrane region" description="Helical" evidence="8">
    <location>
        <begin position="500"/>
        <end position="525"/>
    </location>
</feature>
<sequence>MIMSPNSRPALLGSSVGPSSSSATETLRSLLLHGIYAPCPFLPYYSYTMRVILLVAELTLPGVSVISVHPSFRRATSRTPILFVLRSRYSVFPCFSHIAPRPLTDCGKIRPYHRPGCRIDRAVLFVNSIRWMMICQSRNRYPGSLIFAPHTIVPGRFAIEARVEPTTGSSSSLAALGPNSFDLRGSYKTLGANDRSAAPDLSAWCQALIIALPFFLQKLEGTGLHDTFASWISFLFNGVGLLSIALMTWLGDQFIGPLTCTLSMLTIIIVFGFLAVVPFLDVPVVSFFGAVIVASGLLAVAGGFLQTATMTLAPVYGPSAITYYMSGCALSAVGVSALQVFTAYTSNNIELPNMDSPSWSATVCYATSVLLVTISLISFHILATNTPELKLSSSKDYSGLPVSENTRLIECPVDPTAISRKTRATETFTRSGFGRNFAVFFAGIITLGVFPAITTRIEPYNTRTNPLVFNALHFLVFNIADLIGRAMVSIKFLPSGDTTLVAYSFMRVVFIPTFMMCNVAGHWPVFITSDIAYMLILFVFGVTCGHLTTLALLSASEGHDPEIGGKETRITQFWMMSGFVVGGIASFGISAAL</sequence>
<dbReference type="AlphaFoldDB" id="L8X5K6"/>
<feature type="transmembrane region" description="Helical" evidence="8">
    <location>
        <begin position="359"/>
        <end position="383"/>
    </location>
</feature>
<dbReference type="GO" id="GO:0005886">
    <property type="term" value="C:plasma membrane"/>
    <property type="evidence" value="ECO:0007669"/>
    <property type="project" value="TreeGrafter"/>
</dbReference>
<dbReference type="Proteomes" id="UP000011668">
    <property type="component" value="Unassembled WGS sequence"/>
</dbReference>
<dbReference type="GO" id="GO:0015205">
    <property type="term" value="F:nucleobase transmembrane transporter activity"/>
    <property type="evidence" value="ECO:0007669"/>
    <property type="project" value="TreeGrafter"/>
</dbReference>
<dbReference type="GO" id="GO:0000329">
    <property type="term" value="C:fungal-type vacuole membrane"/>
    <property type="evidence" value="ECO:0007669"/>
    <property type="project" value="TreeGrafter"/>
</dbReference>
<gene>
    <name evidence="9" type="ORF">AG1IA_01594</name>
</gene>
<reference evidence="9 10" key="1">
    <citation type="journal article" date="2013" name="Nat. Commun.">
        <title>The evolution and pathogenic mechanisms of the rice sheath blight pathogen.</title>
        <authorList>
            <person name="Zheng A."/>
            <person name="Lin R."/>
            <person name="Xu L."/>
            <person name="Qin P."/>
            <person name="Tang C."/>
            <person name="Ai P."/>
            <person name="Zhang D."/>
            <person name="Liu Y."/>
            <person name="Sun Z."/>
            <person name="Feng H."/>
            <person name="Wang Y."/>
            <person name="Chen Y."/>
            <person name="Liang X."/>
            <person name="Fu R."/>
            <person name="Li Q."/>
            <person name="Zhang J."/>
            <person name="Yu X."/>
            <person name="Xie Z."/>
            <person name="Ding L."/>
            <person name="Guan P."/>
            <person name="Tang J."/>
            <person name="Liang Y."/>
            <person name="Wang S."/>
            <person name="Deng Q."/>
            <person name="Li S."/>
            <person name="Zhu J."/>
            <person name="Wang L."/>
            <person name="Liu H."/>
            <person name="Li P."/>
        </authorList>
    </citation>
    <scope>NUCLEOTIDE SEQUENCE [LARGE SCALE GENOMIC DNA]</scope>
    <source>
        <strain evidence="10">AG-1 IA</strain>
    </source>
</reference>
<proteinExistence type="inferred from homology"/>
<evidence type="ECO:0000256" key="5">
    <source>
        <dbReference type="ARBA" id="ARBA00022989"/>
    </source>
</evidence>
<feature type="transmembrane region" description="Helical" evidence="8">
    <location>
        <begin position="286"/>
        <end position="309"/>
    </location>
</feature>
<comment type="caution">
    <text evidence="9">The sequence shown here is derived from an EMBL/GenBank/DDBJ whole genome shotgun (WGS) entry which is preliminary data.</text>
</comment>
<dbReference type="OrthoDB" id="10261753at2759"/>
<dbReference type="HOGENOM" id="CLU_460178_0_0_1"/>
<protein>
    <submittedName>
        <fullName evidence="9">Nucleoside transporter domain-containing protein</fullName>
    </submittedName>
</protein>
<keyword evidence="3" id="KW-0813">Transport</keyword>
<dbReference type="InterPro" id="IPR002259">
    <property type="entry name" value="Eqnu_transpt"/>
</dbReference>
<feature type="transmembrane region" description="Helical" evidence="8">
    <location>
        <begin position="262"/>
        <end position="280"/>
    </location>
</feature>
<evidence type="ECO:0000256" key="8">
    <source>
        <dbReference type="SAM" id="Phobius"/>
    </source>
</evidence>
<dbReference type="Pfam" id="PF01733">
    <property type="entry name" value="Nucleoside_tran"/>
    <property type="match status" value="1"/>
</dbReference>
<evidence type="ECO:0000256" key="2">
    <source>
        <dbReference type="ARBA" id="ARBA00007965"/>
    </source>
</evidence>
<evidence type="ECO:0000256" key="1">
    <source>
        <dbReference type="ARBA" id="ARBA00004141"/>
    </source>
</evidence>
<evidence type="ECO:0000256" key="7">
    <source>
        <dbReference type="SAM" id="MobiDB-lite"/>
    </source>
</evidence>
<feature type="transmembrane region" description="Helical" evidence="8">
    <location>
        <begin position="321"/>
        <end position="344"/>
    </location>
</feature>
<keyword evidence="5 8" id="KW-1133">Transmembrane helix</keyword>
<feature type="transmembrane region" description="Helical" evidence="8">
    <location>
        <begin position="531"/>
        <end position="553"/>
    </location>
</feature>
<feature type="transmembrane region" description="Helical" evidence="8">
    <location>
        <begin position="437"/>
        <end position="455"/>
    </location>
</feature>
<evidence type="ECO:0000256" key="4">
    <source>
        <dbReference type="ARBA" id="ARBA00022692"/>
    </source>
</evidence>
<dbReference type="GO" id="GO:0034257">
    <property type="term" value="F:nicotinamide riboside transmembrane transporter activity"/>
    <property type="evidence" value="ECO:0007669"/>
    <property type="project" value="TreeGrafter"/>
</dbReference>
<evidence type="ECO:0000256" key="3">
    <source>
        <dbReference type="ARBA" id="ARBA00022448"/>
    </source>
</evidence>
<feature type="transmembrane region" description="Helical" evidence="8">
    <location>
        <begin position="467"/>
        <end position="488"/>
    </location>
</feature>
<name>L8X5K6_THACA</name>
<accession>L8X5K6</accession>
<comment type="subcellular location">
    <subcellularLocation>
        <location evidence="1">Membrane</location>
        <topology evidence="1">Multi-pass membrane protein</topology>
    </subcellularLocation>
</comment>
<evidence type="ECO:0000313" key="10">
    <source>
        <dbReference type="Proteomes" id="UP000011668"/>
    </source>
</evidence>
<feature type="transmembrane region" description="Helical" evidence="8">
    <location>
        <begin position="573"/>
        <end position="592"/>
    </location>
</feature>
<keyword evidence="6 8" id="KW-0472">Membrane</keyword>
<keyword evidence="10" id="KW-1185">Reference proteome</keyword>
<feature type="region of interest" description="Disordered" evidence="7">
    <location>
        <begin position="1"/>
        <end position="21"/>
    </location>
</feature>
<keyword evidence="4 8" id="KW-0812">Transmembrane</keyword>
<dbReference type="EMBL" id="AFRT01000335">
    <property type="protein sequence ID" value="ELU44377.1"/>
    <property type="molecule type" value="Genomic_DNA"/>
</dbReference>
<feature type="compositionally biased region" description="Low complexity" evidence="7">
    <location>
        <begin position="9"/>
        <end position="21"/>
    </location>
</feature>
<feature type="transmembrane region" description="Helical" evidence="8">
    <location>
        <begin position="47"/>
        <end position="68"/>
    </location>
</feature>
<dbReference type="PANTHER" id="PTHR10332:SF88">
    <property type="entry name" value="EQUILIBRATIVE NUCLEOSIDE TRANSPORTER 1, ISOFORM A"/>
    <property type="match status" value="1"/>
</dbReference>
<organism evidence="9 10">
    <name type="scientific">Thanatephorus cucumeris (strain AG1-IA)</name>
    <name type="common">Rice sheath blight fungus</name>
    <name type="synonym">Rhizoctonia solani</name>
    <dbReference type="NCBI Taxonomy" id="983506"/>
    <lineage>
        <taxon>Eukaryota</taxon>
        <taxon>Fungi</taxon>
        <taxon>Dikarya</taxon>
        <taxon>Basidiomycota</taxon>
        <taxon>Agaricomycotina</taxon>
        <taxon>Agaricomycetes</taxon>
        <taxon>Cantharellales</taxon>
        <taxon>Ceratobasidiaceae</taxon>
        <taxon>Rhizoctonia</taxon>
        <taxon>Rhizoctonia solani AG-1</taxon>
    </lineage>
</organism>
<feature type="transmembrane region" description="Helical" evidence="8">
    <location>
        <begin position="228"/>
        <end position="250"/>
    </location>
</feature>
<dbReference type="PANTHER" id="PTHR10332">
    <property type="entry name" value="EQUILIBRATIVE NUCLEOSIDE TRANSPORTER"/>
    <property type="match status" value="1"/>
</dbReference>
<comment type="similarity">
    <text evidence="2">Belongs to the SLC29A/ENT transporter (TC 2.A.57) family.</text>
</comment>
<evidence type="ECO:0000313" key="9">
    <source>
        <dbReference type="EMBL" id="ELU44377.1"/>
    </source>
</evidence>